<comment type="caution">
    <text evidence="2">The sequence shown here is derived from an EMBL/GenBank/DDBJ whole genome shotgun (WGS) entry which is preliminary data.</text>
</comment>
<reference evidence="2" key="2">
    <citation type="journal article" date="2016" name="Fungal Biol.">
        <title>Ochratoxin A production by Penicillium thymicola.</title>
        <authorList>
            <person name="Nguyen H.D.T."/>
            <person name="McMullin D.R."/>
            <person name="Ponomareva E."/>
            <person name="Riley R."/>
            <person name="Pomraning K.R."/>
            <person name="Baker S.E."/>
            <person name="Seifert K.A."/>
        </authorList>
    </citation>
    <scope>NUCLEOTIDE SEQUENCE</scope>
    <source>
        <strain evidence="2">DAOM 180753</strain>
    </source>
</reference>
<evidence type="ECO:0000313" key="2">
    <source>
        <dbReference type="EMBL" id="KAJ9492245.1"/>
    </source>
</evidence>
<protein>
    <submittedName>
        <fullName evidence="2">Uncharacterized protein</fullName>
    </submittedName>
</protein>
<proteinExistence type="predicted"/>
<gene>
    <name evidence="2" type="ORF">VN97_g1012</name>
</gene>
<sequence>MIPSIILKKRKKKKKKKKKKEKKKRKYSGELPETRLQPCRPPGEASNSTPPERLGRAGPVLTQPLESNG</sequence>
<accession>A0AAI9TSK3</accession>
<reference evidence="2" key="1">
    <citation type="submission" date="2015-06" db="EMBL/GenBank/DDBJ databases">
        <authorList>
            <person name="Nguyen H."/>
        </authorList>
    </citation>
    <scope>NUCLEOTIDE SEQUENCE</scope>
    <source>
        <strain evidence="2">DAOM 180753</strain>
    </source>
</reference>
<dbReference type="Proteomes" id="UP001227192">
    <property type="component" value="Unassembled WGS sequence"/>
</dbReference>
<evidence type="ECO:0000313" key="3">
    <source>
        <dbReference type="Proteomes" id="UP001227192"/>
    </source>
</evidence>
<feature type="compositionally biased region" description="Basic residues" evidence="1">
    <location>
        <begin position="7"/>
        <end position="26"/>
    </location>
</feature>
<feature type="region of interest" description="Disordered" evidence="1">
    <location>
        <begin position="1"/>
        <end position="69"/>
    </location>
</feature>
<evidence type="ECO:0000256" key="1">
    <source>
        <dbReference type="SAM" id="MobiDB-lite"/>
    </source>
</evidence>
<keyword evidence="3" id="KW-1185">Reference proteome</keyword>
<name>A0AAI9TSK3_PENTH</name>
<dbReference type="AlphaFoldDB" id="A0AAI9TSK3"/>
<dbReference type="EMBL" id="LACB01000015">
    <property type="protein sequence ID" value="KAJ9492245.1"/>
    <property type="molecule type" value="Genomic_DNA"/>
</dbReference>
<organism evidence="2 3">
    <name type="scientific">Penicillium thymicola</name>
    <dbReference type="NCBI Taxonomy" id="293382"/>
    <lineage>
        <taxon>Eukaryota</taxon>
        <taxon>Fungi</taxon>
        <taxon>Dikarya</taxon>
        <taxon>Ascomycota</taxon>
        <taxon>Pezizomycotina</taxon>
        <taxon>Eurotiomycetes</taxon>
        <taxon>Eurotiomycetidae</taxon>
        <taxon>Eurotiales</taxon>
        <taxon>Aspergillaceae</taxon>
        <taxon>Penicillium</taxon>
    </lineage>
</organism>